<sequence length="140" mass="15269">MTPSSRSLQASALSFAVLSFGHTIGGKQWTAEPTFMHISGTKPWACGIVGWYQGSAFFLMTSLIHHQWSRNPRALQDPTNKAIAIITNALLWASSVWYFRTGIKENGLVVGLGAALQAWAVGRACVWQQGKAKDCCIVVM</sequence>
<keyword evidence="2" id="KW-1185">Reference proteome</keyword>
<evidence type="ECO:0000313" key="2">
    <source>
        <dbReference type="Proteomes" id="UP000325395"/>
    </source>
</evidence>
<gene>
    <name evidence="1" type="ORF">BDV36DRAFT_299218</name>
</gene>
<organism evidence="1 2">
    <name type="scientific">Aspergillus pseudocaelatus</name>
    <dbReference type="NCBI Taxonomy" id="1825620"/>
    <lineage>
        <taxon>Eukaryota</taxon>
        <taxon>Fungi</taxon>
        <taxon>Dikarya</taxon>
        <taxon>Ascomycota</taxon>
        <taxon>Pezizomycotina</taxon>
        <taxon>Eurotiomycetes</taxon>
        <taxon>Eurotiomycetidae</taxon>
        <taxon>Eurotiales</taxon>
        <taxon>Aspergillaceae</taxon>
        <taxon>Aspergillus</taxon>
        <taxon>Aspergillus subgen. Circumdati</taxon>
    </lineage>
</organism>
<evidence type="ECO:0008006" key="3">
    <source>
        <dbReference type="Google" id="ProtNLM"/>
    </source>
</evidence>
<protein>
    <recommendedName>
        <fullName evidence="3">PQ loop repeat-domain-containing protein</fullName>
    </recommendedName>
</protein>
<dbReference type="Proteomes" id="UP000325395">
    <property type="component" value="Unassembled WGS sequence"/>
</dbReference>
<dbReference type="EMBL" id="ML735790">
    <property type="protein sequence ID" value="KAE8414204.1"/>
    <property type="molecule type" value="Genomic_DNA"/>
</dbReference>
<reference evidence="1 2" key="1">
    <citation type="submission" date="2019-04" db="EMBL/GenBank/DDBJ databases">
        <authorList>
            <consortium name="DOE Joint Genome Institute"/>
            <person name="Mondo S."/>
            <person name="Kjaerbolling I."/>
            <person name="Vesth T."/>
            <person name="Frisvad J.C."/>
            <person name="Nybo J.L."/>
            <person name="Theobald S."/>
            <person name="Kildgaard S."/>
            <person name="Isbrandt T."/>
            <person name="Kuo A."/>
            <person name="Sato A."/>
            <person name="Lyhne E.K."/>
            <person name="Kogle M.E."/>
            <person name="Wiebenga A."/>
            <person name="Kun R.S."/>
            <person name="Lubbers R.J."/>
            <person name="Makela M.R."/>
            <person name="Barry K."/>
            <person name="Chovatia M."/>
            <person name="Clum A."/>
            <person name="Daum C."/>
            <person name="Haridas S."/>
            <person name="He G."/>
            <person name="LaButti K."/>
            <person name="Lipzen A."/>
            <person name="Riley R."/>
            <person name="Salamov A."/>
            <person name="Simmons B.A."/>
            <person name="Magnuson J.K."/>
            <person name="Henrissat B."/>
            <person name="Mortensen U.H."/>
            <person name="Larsen T.O."/>
            <person name="Devries R.P."/>
            <person name="Grigoriev I.V."/>
            <person name="Machida M."/>
            <person name="Baker S.E."/>
            <person name="Andersen M.R."/>
            <person name="Cantor M.N."/>
            <person name="Hua S.X."/>
        </authorList>
    </citation>
    <scope>NUCLEOTIDE SEQUENCE [LARGE SCALE GENOMIC DNA]</scope>
    <source>
        <strain evidence="1 2">CBS 117616</strain>
    </source>
</reference>
<proteinExistence type="predicted"/>
<name>A0ABQ6WAQ0_9EURO</name>
<evidence type="ECO:0000313" key="1">
    <source>
        <dbReference type="EMBL" id="KAE8414204.1"/>
    </source>
</evidence>
<accession>A0ABQ6WAQ0</accession>